<feature type="domain" description="AMP-binding enzyme C-terminal" evidence="4">
    <location>
        <begin position="486"/>
        <end position="561"/>
    </location>
</feature>
<gene>
    <name evidence="5" type="primary">lcfB_2</name>
    <name evidence="5" type="ORF">A1019T_01725</name>
</gene>
<evidence type="ECO:0000259" key="3">
    <source>
        <dbReference type="Pfam" id="PF00501"/>
    </source>
</evidence>
<evidence type="ECO:0000256" key="1">
    <source>
        <dbReference type="ARBA" id="ARBA00006432"/>
    </source>
</evidence>
<dbReference type="EC" id="6.2.1.3" evidence="5"/>
<dbReference type="FunFam" id="3.30.300.30:FF:000008">
    <property type="entry name" value="2,3-dihydroxybenzoate-AMP ligase"/>
    <property type="match status" value="1"/>
</dbReference>
<dbReference type="RefSeq" id="WP_077449127.1">
    <property type="nucleotide sequence ID" value="NZ_FUGD01000102.1"/>
</dbReference>
<reference evidence="6" key="1">
    <citation type="submission" date="2017-02" db="EMBL/GenBank/DDBJ databases">
        <authorList>
            <person name="Mornico D."/>
        </authorList>
    </citation>
    <scope>NUCLEOTIDE SEQUENCE [LARGE SCALE GENOMIC DNA]</scope>
</reference>
<dbReference type="PANTHER" id="PTHR43201:SF5">
    <property type="entry name" value="MEDIUM-CHAIN ACYL-COA LIGASE ACSF2, MITOCHONDRIAL"/>
    <property type="match status" value="1"/>
</dbReference>
<dbReference type="STRING" id="1945520.A1019T_01725"/>
<dbReference type="AlphaFoldDB" id="A0A1R4EGU0"/>
<dbReference type="Gene3D" id="3.40.50.12780">
    <property type="entry name" value="N-terminal domain of ligase-like"/>
    <property type="match status" value="1"/>
</dbReference>
<accession>A0A1R4EGU0</accession>
<dbReference type="GO" id="GO:0031956">
    <property type="term" value="F:medium-chain fatty acid-CoA ligase activity"/>
    <property type="evidence" value="ECO:0007669"/>
    <property type="project" value="TreeGrafter"/>
</dbReference>
<dbReference type="Proteomes" id="UP000188169">
    <property type="component" value="Unassembled WGS sequence"/>
</dbReference>
<dbReference type="PANTHER" id="PTHR43201">
    <property type="entry name" value="ACYL-COA SYNTHETASE"/>
    <property type="match status" value="1"/>
</dbReference>
<proteinExistence type="inferred from homology"/>
<evidence type="ECO:0000313" key="5">
    <source>
        <dbReference type="EMBL" id="SJM37741.1"/>
    </source>
</evidence>
<dbReference type="InterPro" id="IPR020845">
    <property type="entry name" value="AMP-binding_CS"/>
</dbReference>
<dbReference type="InterPro" id="IPR000873">
    <property type="entry name" value="AMP-dep_synth/lig_dom"/>
</dbReference>
<dbReference type="InterPro" id="IPR042099">
    <property type="entry name" value="ANL_N_sf"/>
</dbReference>
<dbReference type="PROSITE" id="PS00455">
    <property type="entry name" value="AMP_BINDING"/>
    <property type="match status" value="1"/>
</dbReference>
<dbReference type="Gene3D" id="3.30.300.30">
    <property type="match status" value="1"/>
</dbReference>
<protein>
    <submittedName>
        <fullName evidence="5">Long-chain-fatty-acid--CoA ligase</fullName>
        <ecNumber evidence="5">6.2.1.3</ecNumber>
    </submittedName>
</protein>
<dbReference type="FunFam" id="3.40.50.12780:FF:000003">
    <property type="entry name" value="Long-chain-fatty-acid--CoA ligase FadD"/>
    <property type="match status" value="1"/>
</dbReference>
<name>A0A1R4EGU0_9GAMM</name>
<dbReference type="Pfam" id="PF13193">
    <property type="entry name" value="AMP-binding_C"/>
    <property type="match status" value="1"/>
</dbReference>
<comment type="similarity">
    <text evidence="1">Belongs to the ATP-dependent AMP-binding enzyme family.</text>
</comment>
<evidence type="ECO:0000313" key="6">
    <source>
        <dbReference type="Proteomes" id="UP000188169"/>
    </source>
</evidence>
<dbReference type="GO" id="GO:0004467">
    <property type="term" value="F:long-chain fatty acid-CoA ligase activity"/>
    <property type="evidence" value="ECO:0007669"/>
    <property type="project" value="UniProtKB-EC"/>
</dbReference>
<dbReference type="InterPro" id="IPR025110">
    <property type="entry name" value="AMP-bd_C"/>
</dbReference>
<dbReference type="SUPFAM" id="SSF56801">
    <property type="entry name" value="Acetyl-CoA synthetase-like"/>
    <property type="match status" value="1"/>
</dbReference>
<dbReference type="CDD" id="cd05917">
    <property type="entry name" value="FACL_like_2"/>
    <property type="match status" value="1"/>
</dbReference>
<dbReference type="Pfam" id="PF00501">
    <property type="entry name" value="AMP-binding"/>
    <property type="match status" value="1"/>
</dbReference>
<evidence type="ECO:0000256" key="2">
    <source>
        <dbReference type="ARBA" id="ARBA00022598"/>
    </source>
</evidence>
<sequence length="579" mass="65064">MFRQLLEQRFPNAGSRNTPLKHSHDIGATDTPLIEATIGDHFDAVANQSPDKEALFSSHQNIRLTYQQLQQQANQLASSMIKMGLEKGDRVGIWSHNNAEWLLMQLATAKAGIILVNINPAYRISELEYALNKVDCKVLVFMRHFKTSDYVQMVQQMAPEMCHQSYECLELSTLPNLKRLIWIDSPENEESYGFMQKFSDWLAEGDSQDLKLAERQSQLDANDPINIQFTSGTTGTPKGATLTHRNLLNNAYHLGETLCLTTEDKLCLPLPLYHCFAMVLGNLTMLSHGASLVYPSSSFDPLRVLQAISEEKCTVLHAVPSMFLAILNHPEFSKFDLSSLRTGVSGGASCPREFMQRIIKDMHMSELTIAYGMTETSPKATQTLPSTEFEKRIATVGVVQPHLEVKVVDTFNGETLPIGEVGEILTKGYAVMQGYWNDSVKTAEAIVDGWMYTGDLGSMDEQGYITVVGRSKDMIIRGGENIYPIEVENFLYRHPKISDVQIVGVPDDHYGEVLAAWIIPKSGETITEQEIRDFCYNQIAHFKIPTYIRFVEQYPMTVTGKIQKFKIVEAMVEELKAVV</sequence>
<dbReference type="InterPro" id="IPR045851">
    <property type="entry name" value="AMP-bd_C_sf"/>
</dbReference>
<dbReference type="OrthoDB" id="9803968at2"/>
<keyword evidence="2 5" id="KW-0436">Ligase</keyword>
<organism evidence="5 6">
    <name type="scientific">Psychrobacter pasteurii</name>
    <dbReference type="NCBI Taxonomy" id="1945520"/>
    <lineage>
        <taxon>Bacteria</taxon>
        <taxon>Pseudomonadati</taxon>
        <taxon>Pseudomonadota</taxon>
        <taxon>Gammaproteobacteria</taxon>
        <taxon>Moraxellales</taxon>
        <taxon>Moraxellaceae</taxon>
        <taxon>Psychrobacter</taxon>
    </lineage>
</organism>
<evidence type="ECO:0000259" key="4">
    <source>
        <dbReference type="Pfam" id="PF13193"/>
    </source>
</evidence>
<keyword evidence="6" id="KW-1185">Reference proteome</keyword>
<feature type="domain" description="AMP-dependent synthetase/ligase" evidence="3">
    <location>
        <begin position="42"/>
        <end position="436"/>
    </location>
</feature>
<dbReference type="EMBL" id="FUGD01000102">
    <property type="protein sequence ID" value="SJM37741.1"/>
    <property type="molecule type" value="Genomic_DNA"/>
</dbReference>